<accession>A0A839SYT1</accession>
<dbReference type="RefSeq" id="WP_183164835.1">
    <property type="nucleotide sequence ID" value="NZ_JACHXI010000001.1"/>
</dbReference>
<dbReference type="Pfam" id="PF00497">
    <property type="entry name" value="SBP_bac_3"/>
    <property type="match status" value="1"/>
</dbReference>
<comment type="caution">
    <text evidence="4">The sequence shown here is derived from an EMBL/GenBank/DDBJ whole genome shotgun (WGS) entry which is preliminary data.</text>
</comment>
<proteinExistence type="inferred from homology"/>
<dbReference type="Gene3D" id="3.40.190.10">
    <property type="entry name" value="Periplasmic binding protein-like II"/>
    <property type="match status" value="2"/>
</dbReference>
<dbReference type="AlphaFoldDB" id="A0A839SYT1"/>
<evidence type="ECO:0000313" key="5">
    <source>
        <dbReference type="Proteomes" id="UP000549250"/>
    </source>
</evidence>
<evidence type="ECO:0000256" key="2">
    <source>
        <dbReference type="ARBA" id="ARBA00022729"/>
    </source>
</evidence>
<evidence type="ECO:0000256" key="1">
    <source>
        <dbReference type="ARBA" id="ARBA00010333"/>
    </source>
</evidence>
<sequence>MTLAFILRYGTCVLMLMLPLLASAAGKCERIVATGAADNPPFLWRDPQQPERLLGANAELLQRLADSLGLKLDLLYSGDASQALDEVRSGRIDVLLDARQVADRLPEGMDFIYPTIAQLQVSPWIAKARPFDYAGQESLIGHKGVLAGATGLGQPFDAFAREYLDLRTVADTASAVNELVAGNADYLLLERYSAAAMQMARGQADELIMLEPPILMYDMHLAISHESACNDSWLRSQLALKMAELQATGLPQELLKTNLERWLERQKTSGVVNQDPLP</sequence>
<dbReference type="InterPro" id="IPR001638">
    <property type="entry name" value="Solute-binding_3/MltF_N"/>
</dbReference>
<feature type="domain" description="Solute-binding protein family 3/N-terminal" evidence="3">
    <location>
        <begin position="36"/>
        <end position="227"/>
    </location>
</feature>
<evidence type="ECO:0000259" key="3">
    <source>
        <dbReference type="Pfam" id="PF00497"/>
    </source>
</evidence>
<gene>
    <name evidence="4" type="ORF">FHR87_000209</name>
</gene>
<dbReference type="PANTHER" id="PTHR35936">
    <property type="entry name" value="MEMBRANE-BOUND LYTIC MUREIN TRANSGLYCOSYLASE F"/>
    <property type="match status" value="1"/>
</dbReference>
<name>A0A839SYT1_AZOMA</name>
<dbReference type="PANTHER" id="PTHR35936:SF6">
    <property type="entry name" value="AMINO ACID ABC TRANSPORTER SUBSTRATE-BINDING PAAT FAMILY PROTEIN"/>
    <property type="match status" value="1"/>
</dbReference>
<keyword evidence="5" id="KW-1185">Reference proteome</keyword>
<dbReference type="SUPFAM" id="SSF53850">
    <property type="entry name" value="Periplasmic binding protein-like II"/>
    <property type="match status" value="1"/>
</dbReference>
<protein>
    <submittedName>
        <fullName evidence="4">ABC-type amino acid transport substrate-binding protein</fullName>
    </submittedName>
</protein>
<reference evidence="4 5" key="1">
    <citation type="submission" date="2020-08" db="EMBL/GenBank/DDBJ databases">
        <title>Genomic Encyclopedia of Type Strains, Phase III (KMG-III): the genomes of soil and plant-associated and newly described type strains.</title>
        <authorList>
            <person name="Whitman W."/>
        </authorList>
    </citation>
    <scope>NUCLEOTIDE SEQUENCE [LARGE SCALE GENOMIC DNA]</scope>
    <source>
        <strain evidence="4 5">CECT 4462</strain>
    </source>
</reference>
<organism evidence="4 5">
    <name type="scientific">Azomonas macrocytogenes</name>
    <name type="common">Azotobacter macrocytogenes</name>
    <dbReference type="NCBI Taxonomy" id="69962"/>
    <lineage>
        <taxon>Bacteria</taxon>
        <taxon>Pseudomonadati</taxon>
        <taxon>Pseudomonadota</taxon>
        <taxon>Gammaproteobacteria</taxon>
        <taxon>Pseudomonadales</taxon>
        <taxon>Pseudomonadaceae</taxon>
        <taxon>Azomonas</taxon>
    </lineage>
</organism>
<comment type="similarity">
    <text evidence="1">Belongs to the bacterial solute-binding protein 3 family.</text>
</comment>
<keyword evidence="2" id="KW-0732">Signal</keyword>
<evidence type="ECO:0000313" key="4">
    <source>
        <dbReference type="EMBL" id="MBB3101849.1"/>
    </source>
</evidence>
<dbReference type="EMBL" id="JACHXI010000001">
    <property type="protein sequence ID" value="MBB3101849.1"/>
    <property type="molecule type" value="Genomic_DNA"/>
</dbReference>
<dbReference type="Proteomes" id="UP000549250">
    <property type="component" value="Unassembled WGS sequence"/>
</dbReference>